<keyword evidence="10 16" id="KW-0547">Nucleotide-binding</keyword>
<evidence type="ECO:0000256" key="9">
    <source>
        <dbReference type="ARBA" id="ARBA00022679"/>
    </source>
</evidence>
<dbReference type="EC" id="6.3.4.13" evidence="6"/>
<keyword evidence="12 16" id="KW-0067">ATP-binding</keyword>
<comment type="similarity">
    <text evidence="3">In the C-terminal section; belongs to the GART family.</text>
</comment>
<name>A0A7S1EMN0_HEMAN</name>
<dbReference type="NCBIfam" id="TIGR00639">
    <property type="entry name" value="PurN"/>
    <property type="match status" value="1"/>
</dbReference>
<evidence type="ECO:0000259" key="17">
    <source>
        <dbReference type="PROSITE" id="PS50975"/>
    </source>
</evidence>
<dbReference type="GO" id="GO:0005524">
    <property type="term" value="F:ATP binding"/>
    <property type="evidence" value="ECO:0007669"/>
    <property type="project" value="UniProtKB-UniRule"/>
</dbReference>
<dbReference type="InterPro" id="IPR036477">
    <property type="entry name" value="Formyl_transf_N_sf"/>
</dbReference>
<evidence type="ECO:0000256" key="16">
    <source>
        <dbReference type="PROSITE-ProRule" id="PRU00409"/>
    </source>
</evidence>
<evidence type="ECO:0000313" key="18">
    <source>
        <dbReference type="EMBL" id="CAD8978470.1"/>
    </source>
</evidence>
<comment type="pathway">
    <text evidence="1">Purine metabolism; IMP biosynthesis via de novo pathway; N(2)-formyl-N(1)-(5-phospho-D-ribosyl)glycinamide from N(1)-(5-phospho-D-ribosyl)glycinamide (10-formyl THF route): step 1/1.</text>
</comment>
<keyword evidence="11" id="KW-0658">Purine biosynthesis</keyword>
<dbReference type="InterPro" id="IPR016185">
    <property type="entry name" value="PreATP-grasp_dom_sf"/>
</dbReference>
<dbReference type="Gene3D" id="3.30.1490.20">
    <property type="entry name" value="ATP-grasp fold, A domain"/>
    <property type="match status" value="1"/>
</dbReference>
<dbReference type="PANTHER" id="PTHR43472:SF1">
    <property type="entry name" value="PHOSPHORIBOSYLAMINE--GLYCINE LIGASE, CHLOROPLASTIC"/>
    <property type="match status" value="1"/>
</dbReference>
<dbReference type="SMART" id="SM01210">
    <property type="entry name" value="GARS_C"/>
    <property type="match status" value="1"/>
</dbReference>
<evidence type="ECO:0000256" key="11">
    <source>
        <dbReference type="ARBA" id="ARBA00022755"/>
    </source>
</evidence>
<dbReference type="Pfam" id="PF00551">
    <property type="entry name" value="Formyl_trans_N"/>
    <property type="match status" value="1"/>
</dbReference>
<evidence type="ECO:0000256" key="13">
    <source>
        <dbReference type="ARBA" id="ARBA00038345"/>
    </source>
</evidence>
<dbReference type="Gene3D" id="3.30.470.20">
    <property type="entry name" value="ATP-grasp fold, B domain"/>
    <property type="match status" value="1"/>
</dbReference>
<dbReference type="HAMAP" id="MF_01930">
    <property type="entry name" value="PurN"/>
    <property type="match status" value="1"/>
</dbReference>
<dbReference type="SUPFAM" id="SSF52440">
    <property type="entry name" value="PreATP-grasp domain"/>
    <property type="match status" value="1"/>
</dbReference>
<dbReference type="Pfam" id="PF01071">
    <property type="entry name" value="GARS_A"/>
    <property type="match status" value="1"/>
</dbReference>
<dbReference type="PROSITE" id="PS50975">
    <property type="entry name" value="ATP_GRASP"/>
    <property type="match status" value="1"/>
</dbReference>
<dbReference type="InterPro" id="IPR020560">
    <property type="entry name" value="PRibGlycinamide_synth_C-dom"/>
</dbReference>
<dbReference type="InterPro" id="IPR013815">
    <property type="entry name" value="ATP_grasp_subdomain_1"/>
</dbReference>
<dbReference type="InterPro" id="IPR002376">
    <property type="entry name" value="Formyl_transf_N"/>
</dbReference>
<dbReference type="GO" id="GO:0004644">
    <property type="term" value="F:phosphoribosylglycinamide formyltransferase activity"/>
    <property type="evidence" value="ECO:0007669"/>
    <property type="project" value="UniProtKB-EC"/>
</dbReference>
<dbReference type="InterPro" id="IPR004607">
    <property type="entry name" value="GART"/>
</dbReference>
<evidence type="ECO:0000256" key="5">
    <source>
        <dbReference type="ARBA" id="ARBA00012254"/>
    </source>
</evidence>
<feature type="domain" description="ATP-grasp" evidence="17">
    <location>
        <begin position="113"/>
        <end position="326"/>
    </location>
</feature>
<evidence type="ECO:0000256" key="2">
    <source>
        <dbReference type="ARBA" id="ARBA00005174"/>
    </source>
</evidence>
<dbReference type="Pfam" id="PF02843">
    <property type="entry name" value="GARS_C"/>
    <property type="match status" value="1"/>
</dbReference>
<evidence type="ECO:0000256" key="7">
    <source>
        <dbReference type="ARBA" id="ARBA00021140"/>
    </source>
</evidence>
<evidence type="ECO:0000256" key="14">
    <source>
        <dbReference type="ARBA" id="ARBA00042242"/>
    </source>
</evidence>
<dbReference type="AlphaFoldDB" id="A0A7S1EMN0"/>
<gene>
    <name evidence="18" type="ORF">HAND00432_LOCUS29478</name>
</gene>
<dbReference type="Gene3D" id="3.40.50.20">
    <property type="match status" value="1"/>
</dbReference>
<dbReference type="GO" id="GO:0004637">
    <property type="term" value="F:phosphoribosylamine-glycine ligase activity"/>
    <property type="evidence" value="ECO:0007669"/>
    <property type="project" value="UniProtKB-EC"/>
</dbReference>
<evidence type="ECO:0000256" key="12">
    <source>
        <dbReference type="ARBA" id="ARBA00022840"/>
    </source>
</evidence>
<evidence type="ECO:0000256" key="15">
    <source>
        <dbReference type="ARBA" id="ARBA00042864"/>
    </source>
</evidence>
<evidence type="ECO:0000256" key="6">
    <source>
        <dbReference type="ARBA" id="ARBA00013255"/>
    </source>
</evidence>
<dbReference type="InterPro" id="IPR001555">
    <property type="entry name" value="GART_AS"/>
</dbReference>
<dbReference type="SMART" id="SM01209">
    <property type="entry name" value="GARS_A"/>
    <property type="match status" value="1"/>
</dbReference>
<dbReference type="CDD" id="cd08645">
    <property type="entry name" value="FMT_core_GART"/>
    <property type="match status" value="1"/>
</dbReference>
<dbReference type="GO" id="GO:0009113">
    <property type="term" value="P:purine nucleobase biosynthetic process"/>
    <property type="evidence" value="ECO:0007669"/>
    <property type="project" value="InterPro"/>
</dbReference>
<dbReference type="SUPFAM" id="SSF53328">
    <property type="entry name" value="Formyltransferase"/>
    <property type="match status" value="1"/>
</dbReference>
<evidence type="ECO:0000256" key="4">
    <source>
        <dbReference type="ARBA" id="ARBA00008696"/>
    </source>
</evidence>
<dbReference type="Pfam" id="PF02844">
    <property type="entry name" value="GARS_N"/>
    <property type="match status" value="1"/>
</dbReference>
<comment type="similarity">
    <text evidence="13">Belongs to the GARS family.</text>
</comment>
<dbReference type="GO" id="GO:0046872">
    <property type="term" value="F:metal ion binding"/>
    <property type="evidence" value="ECO:0007669"/>
    <property type="project" value="InterPro"/>
</dbReference>
<dbReference type="InterPro" id="IPR037123">
    <property type="entry name" value="PRibGlycinamide_synth_C_sf"/>
</dbReference>
<dbReference type="PANTHER" id="PTHR43472">
    <property type="entry name" value="PHOSPHORIBOSYLAMINE--GLYCINE LIGASE"/>
    <property type="match status" value="1"/>
</dbReference>
<organism evidence="18">
    <name type="scientific">Hemiselmis andersenii</name>
    <name type="common">Cryptophyte alga</name>
    <dbReference type="NCBI Taxonomy" id="464988"/>
    <lineage>
        <taxon>Eukaryota</taxon>
        <taxon>Cryptophyceae</taxon>
        <taxon>Cryptomonadales</taxon>
        <taxon>Hemiselmidaceae</taxon>
        <taxon>Hemiselmis</taxon>
    </lineage>
</organism>
<dbReference type="Gene3D" id="3.90.600.10">
    <property type="entry name" value="Phosphoribosylglycinamide synthetase, C-terminal domain"/>
    <property type="match status" value="1"/>
</dbReference>
<reference evidence="18" key="1">
    <citation type="submission" date="2021-01" db="EMBL/GenBank/DDBJ databases">
        <authorList>
            <person name="Corre E."/>
            <person name="Pelletier E."/>
            <person name="Niang G."/>
            <person name="Scheremetjew M."/>
            <person name="Finn R."/>
            <person name="Kale V."/>
            <person name="Holt S."/>
            <person name="Cochrane G."/>
            <person name="Meng A."/>
            <person name="Brown T."/>
            <person name="Cohen L."/>
        </authorList>
    </citation>
    <scope>NUCLEOTIDE SEQUENCE</scope>
    <source>
        <strain evidence="18">CCMP644</strain>
    </source>
</reference>
<dbReference type="UniPathway" id="UPA00074">
    <property type="reaction ID" value="UER00125"/>
</dbReference>
<evidence type="ECO:0000256" key="3">
    <source>
        <dbReference type="ARBA" id="ARBA00008630"/>
    </source>
</evidence>
<dbReference type="NCBIfam" id="TIGR00877">
    <property type="entry name" value="purD"/>
    <property type="match status" value="1"/>
</dbReference>
<evidence type="ECO:0000256" key="10">
    <source>
        <dbReference type="ARBA" id="ARBA00022741"/>
    </source>
</evidence>
<keyword evidence="8" id="KW-0436">Ligase</keyword>
<dbReference type="InterPro" id="IPR020561">
    <property type="entry name" value="PRibGlycinamid_synth_ATP-grasp"/>
</dbReference>
<dbReference type="GO" id="GO:0006189">
    <property type="term" value="P:'de novo' IMP biosynthetic process"/>
    <property type="evidence" value="ECO:0007669"/>
    <property type="project" value="UniProtKB-UniPathway"/>
</dbReference>
<dbReference type="EC" id="2.1.2.2" evidence="5"/>
<proteinExistence type="inferred from homology"/>
<dbReference type="EMBL" id="HBFX01049033">
    <property type="protein sequence ID" value="CAD8978470.1"/>
    <property type="molecule type" value="Transcribed_RNA"/>
</dbReference>
<dbReference type="InterPro" id="IPR011054">
    <property type="entry name" value="Rudment_hybrid_motif"/>
</dbReference>
<comment type="similarity">
    <text evidence="4">In the central section; belongs to the AIR synthase family.</text>
</comment>
<dbReference type="InterPro" id="IPR000115">
    <property type="entry name" value="PRibGlycinamide_synth"/>
</dbReference>
<keyword evidence="9" id="KW-0808">Transferase</keyword>
<dbReference type="SUPFAM" id="SSF51246">
    <property type="entry name" value="Rudiment single hybrid motif"/>
    <property type="match status" value="1"/>
</dbReference>
<evidence type="ECO:0000256" key="1">
    <source>
        <dbReference type="ARBA" id="ARBA00005054"/>
    </source>
</evidence>
<dbReference type="PROSITE" id="PS00373">
    <property type="entry name" value="GART"/>
    <property type="match status" value="1"/>
</dbReference>
<comment type="pathway">
    <text evidence="2">Purine metabolism; IMP biosynthesis via de novo pathway; N(1)-(5-phospho-D-ribosyl)glycinamide from 5-phospho-alpha-D-ribose 1-diphosphate: step 2/2.</text>
</comment>
<dbReference type="InterPro" id="IPR020562">
    <property type="entry name" value="PRibGlycinamide_synth_N"/>
</dbReference>
<protein>
    <recommendedName>
        <fullName evidence="7">Trifunctional purine biosynthetic protein adenosine-3</fullName>
        <ecNumber evidence="5">2.1.2.2</ecNumber>
        <ecNumber evidence="6">6.3.4.13</ecNumber>
    </recommendedName>
    <alternativeName>
        <fullName evidence="14">Glycinamide ribonucleotide synthetase</fullName>
    </alternativeName>
    <alternativeName>
        <fullName evidence="15">Phosphoribosylglycinamide synthetase</fullName>
    </alternativeName>
</protein>
<dbReference type="Gene3D" id="3.40.50.170">
    <property type="entry name" value="Formyl transferase, N-terminal domain"/>
    <property type="match status" value="1"/>
</dbReference>
<sequence length="645" mass="68471">MSSLRVCVVGGGARELAIARAVKRSSRCGGLICMAPAKNPAIAEICDDYKVGDANSPEGVAAYCTEHKVDLAFIGPEAPLAAGVVDALEAAGIGAVGPTAALTKVESSKEYCRGVMRDRMVPGIPKYKAYRSTEGLKEYIEGDLGGEYVVKADGLCGGKGVKVSGEHLKSVEEAMTFCEEIFAKGEAAVLEEKFVGEEFSLMSWCDGDTLAHMPPVQDHKRAWVGDTGPNTGGMGSYTCPGKDGLLPFMTQKDLEAAQGINVAMAKALKDENGGKGFKGVLYGAYICTKRGVGCIEFNARFGDPESLNLLALLKSDIVTLMEGVCKGTLTQEMVQMAPLASVVKYAVPFGYPDNPQKNAEIDVSAVDPESLFLASVDVVEGKLVELGSRTAAVVKTGKTVAAAEAACEEEIRKITGPVFHRPDIGTSAVLDKRVSHMQQVRKVRVGIVGSTRGSSLQPILYAIRDGKINAEICCVVGNVASSYILQRARVNNIPAIHIPGKGRVREEFDNDVTQALRSYKVDIVLLVGFMRIVSGEFCRSWPGRLINVHPSLLPLHAGLMDLAVHQSVIDAGDKESGCTVHQVIEEVDGGGTVVQLKVPVTKDETAETLKAKVQKLEGAALIEAIAMYDRDGFLPGGPPGSDCPQ</sequence>
<accession>A0A7S1EMN0</accession>
<dbReference type="SUPFAM" id="SSF56059">
    <property type="entry name" value="Glutathione synthetase ATP-binding domain-like"/>
    <property type="match status" value="1"/>
</dbReference>
<evidence type="ECO:0000256" key="8">
    <source>
        <dbReference type="ARBA" id="ARBA00022598"/>
    </source>
</evidence>
<dbReference type="InterPro" id="IPR011761">
    <property type="entry name" value="ATP-grasp"/>
</dbReference>